<proteinExistence type="predicted"/>
<sequence>MAWARPVMVAAHGGIAAGERTKDNRGRAIARRGGGFS</sequence>
<dbReference type="Proteomes" id="UP000469949">
    <property type="component" value="Unassembled WGS sequence"/>
</dbReference>
<accession>A0A833J7Y4</accession>
<name>A0A833J7Y4_9HYPH</name>
<evidence type="ECO:0000313" key="1">
    <source>
        <dbReference type="EMBL" id="KAB7785151.1"/>
    </source>
</evidence>
<dbReference type="EMBL" id="WEKV01000010">
    <property type="protein sequence ID" value="KAB7785151.1"/>
    <property type="molecule type" value="Genomic_DNA"/>
</dbReference>
<evidence type="ECO:0000313" key="2">
    <source>
        <dbReference type="Proteomes" id="UP000469949"/>
    </source>
</evidence>
<organism evidence="1 2">
    <name type="scientific">Methylorubrum populi</name>
    <dbReference type="NCBI Taxonomy" id="223967"/>
    <lineage>
        <taxon>Bacteria</taxon>
        <taxon>Pseudomonadati</taxon>
        <taxon>Pseudomonadota</taxon>
        <taxon>Alphaproteobacteria</taxon>
        <taxon>Hyphomicrobiales</taxon>
        <taxon>Methylobacteriaceae</taxon>
        <taxon>Methylorubrum</taxon>
    </lineage>
</organism>
<gene>
    <name evidence="1" type="ORF">F8B43_3184</name>
</gene>
<comment type="caution">
    <text evidence="1">The sequence shown here is derived from an EMBL/GenBank/DDBJ whole genome shotgun (WGS) entry which is preliminary data.</text>
</comment>
<protein>
    <submittedName>
        <fullName evidence="1">Uncharacterized protein</fullName>
    </submittedName>
</protein>
<dbReference type="AlphaFoldDB" id="A0A833J7Y4"/>
<reference evidence="1 2" key="1">
    <citation type="submission" date="2019-10" db="EMBL/GenBank/DDBJ databases">
        <title>Draft Genome Sequence of the Caffeine Degrading Methylotroph Methylorubrum populi PINKEL.</title>
        <authorList>
            <person name="Dawson S.C."/>
            <person name="Zhang X."/>
            <person name="Wright M.E."/>
            <person name="Sharma G."/>
            <person name="Langner J.T."/>
            <person name="Ditty J.L."/>
            <person name="Subuyuj G.A."/>
        </authorList>
    </citation>
    <scope>NUCLEOTIDE SEQUENCE [LARGE SCALE GENOMIC DNA]</scope>
    <source>
        <strain evidence="1 2">Pinkel</strain>
    </source>
</reference>